<gene>
    <name evidence="1" type="ORF">BpHYR1_030483</name>
</gene>
<dbReference type="AlphaFoldDB" id="A0A3M7PDE5"/>
<sequence>MKNLLNKSIMDGQQDEESMHFYPKQHFPFHLCYRLQKVFVYSNFTKHMILISNKELLKEQFC</sequence>
<evidence type="ECO:0000313" key="2">
    <source>
        <dbReference type="Proteomes" id="UP000276133"/>
    </source>
</evidence>
<keyword evidence="2" id="KW-1185">Reference proteome</keyword>
<comment type="caution">
    <text evidence="1">The sequence shown here is derived from an EMBL/GenBank/DDBJ whole genome shotgun (WGS) entry which is preliminary data.</text>
</comment>
<dbReference type="EMBL" id="REGN01011686">
    <property type="protein sequence ID" value="RMZ97023.1"/>
    <property type="molecule type" value="Genomic_DNA"/>
</dbReference>
<evidence type="ECO:0000313" key="1">
    <source>
        <dbReference type="EMBL" id="RMZ97023.1"/>
    </source>
</evidence>
<protein>
    <submittedName>
        <fullName evidence="1">Uncharacterized protein</fullName>
    </submittedName>
</protein>
<organism evidence="1 2">
    <name type="scientific">Brachionus plicatilis</name>
    <name type="common">Marine rotifer</name>
    <name type="synonym">Brachionus muelleri</name>
    <dbReference type="NCBI Taxonomy" id="10195"/>
    <lineage>
        <taxon>Eukaryota</taxon>
        <taxon>Metazoa</taxon>
        <taxon>Spiralia</taxon>
        <taxon>Gnathifera</taxon>
        <taxon>Rotifera</taxon>
        <taxon>Eurotatoria</taxon>
        <taxon>Monogononta</taxon>
        <taxon>Pseudotrocha</taxon>
        <taxon>Ploima</taxon>
        <taxon>Brachionidae</taxon>
        <taxon>Brachionus</taxon>
    </lineage>
</organism>
<dbReference type="Proteomes" id="UP000276133">
    <property type="component" value="Unassembled WGS sequence"/>
</dbReference>
<reference evidence="1 2" key="1">
    <citation type="journal article" date="2018" name="Sci. Rep.">
        <title>Genomic signatures of local adaptation to the degree of environmental predictability in rotifers.</title>
        <authorList>
            <person name="Franch-Gras L."/>
            <person name="Hahn C."/>
            <person name="Garcia-Roger E.M."/>
            <person name="Carmona M.J."/>
            <person name="Serra M."/>
            <person name="Gomez A."/>
        </authorList>
    </citation>
    <scope>NUCLEOTIDE SEQUENCE [LARGE SCALE GENOMIC DNA]</scope>
    <source>
        <strain evidence="1">HYR1</strain>
    </source>
</reference>
<proteinExistence type="predicted"/>
<name>A0A3M7PDE5_BRAPC</name>
<accession>A0A3M7PDE5</accession>